<dbReference type="Proteomes" id="UP000022910">
    <property type="component" value="Unassembled WGS sequence"/>
</dbReference>
<dbReference type="AlphaFoldDB" id="A0A015JVX7"/>
<keyword evidence="2" id="KW-1185">Reference proteome</keyword>
<sequence>MMKDFEVTYCVGESLMYFSIRNFSTDPIKNSILVSFDIENRLKVNGLCLEDMSSNNKWYYEENILFTYTQDIETLFIIDFELSNTVRMFFKSLIDGNAYYPKLKYVYLIGCDGRYGRESFYDNLIHFYEEKNDYIVLDGRDSIKEIGANLVFWIMDDNE</sequence>
<protein>
    <submittedName>
        <fullName evidence="1">Uncharacterized protein</fullName>
    </submittedName>
</protein>
<name>A0A015JVX7_RHIIW</name>
<dbReference type="HOGENOM" id="CLU_1661717_0_0_1"/>
<reference evidence="1 2" key="1">
    <citation type="submission" date="2014-02" db="EMBL/GenBank/DDBJ databases">
        <title>Single nucleus genome sequencing reveals high similarity among nuclei of an endomycorrhizal fungus.</title>
        <authorList>
            <person name="Lin K."/>
            <person name="Geurts R."/>
            <person name="Zhang Z."/>
            <person name="Limpens E."/>
            <person name="Saunders D.G."/>
            <person name="Mu D."/>
            <person name="Pang E."/>
            <person name="Cao H."/>
            <person name="Cha H."/>
            <person name="Lin T."/>
            <person name="Zhou Q."/>
            <person name="Shang Y."/>
            <person name="Li Y."/>
            <person name="Ivanov S."/>
            <person name="Sharma T."/>
            <person name="Velzen R.V."/>
            <person name="Ruijter N.D."/>
            <person name="Aanen D.K."/>
            <person name="Win J."/>
            <person name="Kamoun S."/>
            <person name="Bisseling T."/>
            <person name="Huang S."/>
        </authorList>
    </citation>
    <scope>NUCLEOTIDE SEQUENCE [LARGE SCALE GENOMIC DNA]</scope>
    <source>
        <strain evidence="2">DAOM197198w</strain>
    </source>
</reference>
<proteinExistence type="predicted"/>
<evidence type="ECO:0000313" key="2">
    <source>
        <dbReference type="Proteomes" id="UP000022910"/>
    </source>
</evidence>
<gene>
    <name evidence="1" type="ORF">RirG_263310</name>
</gene>
<evidence type="ECO:0000313" key="1">
    <source>
        <dbReference type="EMBL" id="EXX51281.1"/>
    </source>
</evidence>
<dbReference type="EMBL" id="JEMT01029692">
    <property type="protein sequence ID" value="EXX51281.1"/>
    <property type="molecule type" value="Genomic_DNA"/>
</dbReference>
<organism evidence="1 2">
    <name type="scientific">Rhizophagus irregularis (strain DAOM 197198w)</name>
    <name type="common">Glomus intraradices</name>
    <dbReference type="NCBI Taxonomy" id="1432141"/>
    <lineage>
        <taxon>Eukaryota</taxon>
        <taxon>Fungi</taxon>
        <taxon>Fungi incertae sedis</taxon>
        <taxon>Mucoromycota</taxon>
        <taxon>Glomeromycotina</taxon>
        <taxon>Glomeromycetes</taxon>
        <taxon>Glomerales</taxon>
        <taxon>Glomeraceae</taxon>
        <taxon>Rhizophagus</taxon>
    </lineage>
</organism>
<accession>A0A015JVX7</accession>
<comment type="caution">
    <text evidence="1">The sequence shown here is derived from an EMBL/GenBank/DDBJ whole genome shotgun (WGS) entry which is preliminary data.</text>
</comment>
<dbReference type="OrthoDB" id="2304975at2759"/>